<keyword evidence="8" id="KW-1185">Reference proteome</keyword>
<dbReference type="InterPro" id="IPR007867">
    <property type="entry name" value="GMC_OxRtase_C"/>
</dbReference>
<dbReference type="SUPFAM" id="SSF51905">
    <property type="entry name" value="FAD/NAD(P)-binding domain"/>
    <property type="match status" value="1"/>
</dbReference>
<protein>
    <recommendedName>
        <fullName evidence="9">Glucose-methanol-choline oxidoreductase N-terminal domain-containing protein</fullName>
    </recommendedName>
</protein>
<sequence>MNAVSLPGWPRPIDDQVIQASHELGNEFSFNLDHNSGNELGLGWAQLTVNGAKRSSAATSYLASQYLERKNLHILVNTRVTRLFEVGDEGLDFRGVEFVQARDGSPHRVTANKEALLSAGTVGSAQILLLSGVGDAAHLTSVGVEPIHHLPGVGQNLSDHTRIATNFYVNSTDTFDEISRDPALSDQLFQQWKVNNTGPLVDTFINHLIFQKLDDSVMEANGFDSDDPAAGPNSGHIELGVSNGFVGALPSIGNFMGVTTRVISPTSRGFVKLNTSNVFDQPLINPAFLITRFDIIAMRESVKQALKFVTAPVWDGYVLGPYGALANGTTDDEIDAFIRSQTGTSAHPTGTLQMSAKDAGYGVVDPDLRLKGAKGLRVVDASIFPFVPSAHTQAPVYIIAERAADLIKEAWTY</sequence>
<feature type="domain" description="Glucose-methanol-choline oxidoreductase N-terminal" evidence="5">
    <location>
        <begin position="14"/>
        <end position="161"/>
    </location>
</feature>
<dbReference type="Pfam" id="PF00732">
    <property type="entry name" value="GMC_oxred_N"/>
    <property type="match status" value="1"/>
</dbReference>
<evidence type="ECO:0008006" key="9">
    <source>
        <dbReference type="Google" id="ProtNLM"/>
    </source>
</evidence>
<feature type="domain" description="Glucose-methanol-choline oxidoreductase C-terminal" evidence="6">
    <location>
        <begin position="265"/>
        <end position="400"/>
    </location>
</feature>
<dbReference type="Proteomes" id="UP001437256">
    <property type="component" value="Unassembled WGS sequence"/>
</dbReference>
<dbReference type="PANTHER" id="PTHR11552">
    <property type="entry name" value="GLUCOSE-METHANOL-CHOLINE GMC OXIDOREDUCTASE"/>
    <property type="match status" value="1"/>
</dbReference>
<dbReference type="InterPro" id="IPR036188">
    <property type="entry name" value="FAD/NAD-bd_sf"/>
</dbReference>
<dbReference type="InterPro" id="IPR012132">
    <property type="entry name" value="GMC_OxRdtase"/>
</dbReference>
<evidence type="ECO:0000256" key="4">
    <source>
        <dbReference type="ARBA" id="ARBA00022827"/>
    </source>
</evidence>
<evidence type="ECO:0000313" key="8">
    <source>
        <dbReference type="Proteomes" id="UP001437256"/>
    </source>
</evidence>
<proteinExistence type="inferred from homology"/>
<evidence type="ECO:0000313" key="7">
    <source>
        <dbReference type="EMBL" id="KAL0066279.1"/>
    </source>
</evidence>
<comment type="similarity">
    <text evidence="2">Belongs to the GMC oxidoreductase family.</text>
</comment>
<dbReference type="Gene3D" id="3.30.560.10">
    <property type="entry name" value="Glucose Oxidase, domain 3"/>
    <property type="match status" value="1"/>
</dbReference>
<comment type="cofactor">
    <cofactor evidence="1">
        <name>FAD</name>
        <dbReference type="ChEBI" id="CHEBI:57692"/>
    </cofactor>
</comment>
<dbReference type="PANTHER" id="PTHR11552:SF147">
    <property type="entry name" value="CHOLINE DEHYDROGENASE, MITOCHONDRIAL"/>
    <property type="match status" value="1"/>
</dbReference>
<dbReference type="Gene3D" id="3.50.50.60">
    <property type="entry name" value="FAD/NAD(P)-binding domain"/>
    <property type="match status" value="1"/>
</dbReference>
<keyword evidence="3" id="KW-0285">Flavoprotein</keyword>
<accession>A0ABR2ZZS3</accession>
<evidence type="ECO:0000256" key="3">
    <source>
        <dbReference type="ARBA" id="ARBA00022630"/>
    </source>
</evidence>
<evidence type="ECO:0000259" key="6">
    <source>
        <dbReference type="Pfam" id="PF05199"/>
    </source>
</evidence>
<comment type="caution">
    <text evidence="7">The sequence shown here is derived from an EMBL/GenBank/DDBJ whole genome shotgun (WGS) entry which is preliminary data.</text>
</comment>
<dbReference type="Pfam" id="PF05199">
    <property type="entry name" value="GMC_oxred_C"/>
    <property type="match status" value="1"/>
</dbReference>
<name>A0ABR2ZZS3_9AGAR</name>
<evidence type="ECO:0000259" key="5">
    <source>
        <dbReference type="Pfam" id="PF00732"/>
    </source>
</evidence>
<dbReference type="EMBL" id="JBBXMP010000037">
    <property type="protein sequence ID" value="KAL0066279.1"/>
    <property type="molecule type" value="Genomic_DNA"/>
</dbReference>
<gene>
    <name evidence="7" type="ORF">AAF712_006710</name>
</gene>
<organism evidence="7 8">
    <name type="scientific">Marasmius tenuissimus</name>
    <dbReference type="NCBI Taxonomy" id="585030"/>
    <lineage>
        <taxon>Eukaryota</taxon>
        <taxon>Fungi</taxon>
        <taxon>Dikarya</taxon>
        <taxon>Basidiomycota</taxon>
        <taxon>Agaricomycotina</taxon>
        <taxon>Agaricomycetes</taxon>
        <taxon>Agaricomycetidae</taxon>
        <taxon>Agaricales</taxon>
        <taxon>Marasmiineae</taxon>
        <taxon>Marasmiaceae</taxon>
        <taxon>Marasmius</taxon>
    </lineage>
</organism>
<dbReference type="InterPro" id="IPR000172">
    <property type="entry name" value="GMC_OxRdtase_N"/>
</dbReference>
<evidence type="ECO:0000256" key="1">
    <source>
        <dbReference type="ARBA" id="ARBA00001974"/>
    </source>
</evidence>
<keyword evidence="4" id="KW-0274">FAD</keyword>
<reference evidence="7 8" key="1">
    <citation type="submission" date="2024-05" db="EMBL/GenBank/DDBJ databases">
        <title>A draft genome resource for the thread blight pathogen Marasmius tenuissimus strain MS-2.</title>
        <authorList>
            <person name="Yulfo-Soto G.E."/>
            <person name="Baruah I.K."/>
            <person name="Amoako-Attah I."/>
            <person name="Bukari Y."/>
            <person name="Meinhardt L.W."/>
            <person name="Bailey B.A."/>
            <person name="Cohen S.P."/>
        </authorList>
    </citation>
    <scope>NUCLEOTIDE SEQUENCE [LARGE SCALE GENOMIC DNA]</scope>
    <source>
        <strain evidence="7 8">MS-2</strain>
    </source>
</reference>
<dbReference type="SUPFAM" id="SSF54373">
    <property type="entry name" value="FAD-linked reductases, C-terminal domain"/>
    <property type="match status" value="1"/>
</dbReference>
<evidence type="ECO:0000256" key="2">
    <source>
        <dbReference type="ARBA" id="ARBA00010790"/>
    </source>
</evidence>